<name>A0A4D4MPT2_STRAX</name>
<comment type="caution">
    <text evidence="2">The sequence shown here is derived from an EMBL/GenBank/DDBJ whole genome shotgun (WGS) entry which is preliminary data.</text>
</comment>
<feature type="region of interest" description="Disordered" evidence="1">
    <location>
        <begin position="81"/>
        <end position="131"/>
    </location>
</feature>
<gene>
    <name evidence="2" type="ORF">SAV31267_029240</name>
</gene>
<organism evidence="2 3">
    <name type="scientific">Streptomyces avermitilis</name>
    <dbReference type="NCBI Taxonomy" id="33903"/>
    <lineage>
        <taxon>Bacteria</taxon>
        <taxon>Bacillati</taxon>
        <taxon>Actinomycetota</taxon>
        <taxon>Actinomycetes</taxon>
        <taxon>Kitasatosporales</taxon>
        <taxon>Streptomycetaceae</taxon>
        <taxon>Streptomyces</taxon>
    </lineage>
</organism>
<protein>
    <submittedName>
        <fullName evidence="2">Uncharacterized protein</fullName>
    </submittedName>
</protein>
<evidence type="ECO:0000256" key="1">
    <source>
        <dbReference type="SAM" id="MobiDB-lite"/>
    </source>
</evidence>
<dbReference type="Proteomes" id="UP000299211">
    <property type="component" value="Unassembled WGS sequence"/>
</dbReference>
<evidence type="ECO:0000313" key="3">
    <source>
        <dbReference type="Proteomes" id="UP000299211"/>
    </source>
</evidence>
<accession>A0A4D4MPT2</accession>
<proteinExistence type="predicted"/>
<dbReference type="EMBL" id="BJHY01000001">
    <property type="protein sequence ID" value="GDY73439.1"/>
    <property type="molecule type" value="Genomic_DNA"/>
</dbReference>
<reference evidence="2 3" key="1">
    <citation type="submission" date="2019-04" db="EMBL/GenBank/DDBJ databases">
        <title>Draft genome sequences of Streptomyces avermitilis ATCC 31267.</title>
        <authorList>
            <person name="Komaki H."/>
            <person name="Tamura T."/>
            <person name="Hosoyama A."/>
        </authorList>
    </citation>
    <scope>NUCLEOTIDE SEQUENCE [LARGE SCALE GENOMIC DNA]</scope>
    <source>
        <strain evidence="2 3">ATCC 31267</strain>
    </source>
</reference>
<sequence length="131" mass="13444">MHGGDAEIEQDALDAGHAQPVEYVGQLVVDRVHQGGAVTEGGEPLTGQAQRLLVPVQGDEPGFGELRQQRLAVAAETKGAVDDDGSWLGEGRGQHVQAPLEHDRDVSTLAQGALSGPARGARTAGSPPSPG</sequence>
<dbReference type="AlphaFoldDB" id="A0A4D4MPT2"/>
<evidence type="ECO:0000313" key="2">
    <source>
        <dbReference type="EMBL" id="GDY73439.1"/>
    </source>
</evidence>